<evidence type="ECO:0000256" key="1">
    <source>
        <dbReference type="SAM" id="Coils"/>
    </source>
</evidence>
<evidence type="ECO:0000313" key="5">
    <source>
        <dbReference type="Proteomes" id="UP000008810"/>
    </source>
</evidence>
<dbReference type="EMBL" id="CM000881">
    <property type="protein sequence ID" value="KQK10980.1"/>
    <property type="molecule type" value="Genomic_DNA"/>
</dbReference>
<keyword evidence="1" id="KW-0175">Coiled coil</keyword>
<accession>A0A0Q3JET3</accession>
<proteinExistence type="predicted"/>
<reference evidence="3 4" key="1">
    <citation type="journal article" date="2010" name="Nature">
        <title>Genome sequencing and analysis of the model grass Brachypodium distachyon.</title>
        <authorList>
            <consortium name="International Brachypodium Initiative"/>
        </authorList>
    </citation>
    <scope>NUCLEOTIDE SEQUENCE [LARGE SCALE GENOMIC DNA]</scope>
    <source>
        <strain evidence="3 4">Bd21</strain>
    </source>
</reference>
<feature type="coiled-coil region" evidence="1">
    <location>
        <begin position="110"/>
        <end position="137"/>
    </location>
</feature>
<evidence type="ECO:0000313" key="3">
    <source>
        <dbReference type="EMBL" id="KQK10980.1"/>
    </source>
</evidence>
<gene>
    <name evidence="3" type="ORF">BRADI_2g57398v3</name>
</gene>
<dbReference type="OrthoDB" id="693051at2759"/>
<dbReference type="STRING" id="15368.A0A0Q3JET3"/>
<evidence type="ECO:0000256" key="2">
    <source>
        <dbReference type="SAM" id="MobiDB-lite"/>
    </source>
</evidence>
<keyword evidence="5" id="KW-1185">Reference proteome</keyword>
<reference evidence="4" key="3">
    <citation type="submission" date="2018-08" db="UniProtKB">
        <authorList>
            <consortium name="EnsemblPlants"/>
        </authorList>
    </citation>
    <scope>IDENTIFICATION</scope>
    <source>
        <strain evidence="4">cv. Bd21</strain>
    </source>
</reference>
<reference evidence="3" key="2">
    <citation type="submission" date="2017-06" db="EMBL/GenBank/DDBJ databases">
        <title>WGS assembly of Brachypodium distachyon.</title>
        <authorList>
            <consortium name="The International Brachypodium Initiative"/>
            <person name="Lucas S."/>
            <person name="Harmon-Smith M."/>
            <person name="Lail K."/>
            <person name="Tice H."/>
            <person name="Grimwood J."/>
            <person name="Bruce D."/>
            <person name="Barry K."/>
            <person name="Shu S."/>
            <person name="Lindquist E."/>
            <person name="Wang M."/>
            <person name="Pitluck S."/>
            <person name="Vogel J.P."/>
            <person name="Garvin D.F."/>
            <person name="Mockler T.C."/>
            <person name="Schmutz J."/>
            <person name="Rokhsar D."/>
            <person name="Bevan M.W."/>
        </authorList>
    </citation>
    <scope>NUCLEOTIDE SEQUENCE</scope>
    <source>
        <strain evidence="3">Bd21</strain>
    </source>
</reference>
<evidence type="ECO:0000313" key="4">
    <source>
        <dbReference type="EnsemblPlants" id="KQK10980"/>
    </source>
</evidence>
<feature type="region of interest" description="Disordered" evidence="2">
    <location>
        <begin position="38"/>
        <end position="95"/>
    </location>
</feature>
<protein>
    <submittedName>
        <fullName evidence="3 4">Uncharacterized protein</fullName>
    </submittedName>
</protein>
<sequence>MYLNVAKVKRPFALEYWWRVVREEPKWRNLYMEEDLGGRRHRPSAYTSSSNQDSEDPNPVREPRPQGTKAAKEARKMKAKARAKGKDIPDFMPFHISDEDGRKAAALEKWAEATTAKAAANKEMAEAKREMAKAKTEKTKVDKFNTYMELMKVDTSGFNDEQLQRHEKMVESLCKQLD</sequence>
<organism evidence="3">
    <name type="scientific">Brachypodium distachyon</name>
    <name type="common">Purple false brome</name>
    <name type="synonym">Trachynia distachya</name>
    <dbReference type="NCBI Taxonomy" id="15368"/>
    <lineage>
        <taxon>Eukaryota</taxon>
        <taxon>Viridiplantae</taxon>
        <taxon>Streptophyta</taxon>
        <taxon>Embryophyta</taxon>
        <taxon>Tracheophyta</taxon>
        <taxon>Spermatophyta</taxon>
        <taxon>Magnoliopsida</taxon>
        <taxon>Liliopsida</taxon>
        <taxon>Poales</taxon>
        <taxon>Poaceae</taxon>
        <taxon>BOP clade</taxon>
        <taxon>Pooideae</taxon>
        <taxon>Stipodae</taxon>
        <taxon>Brachypodieae</taxon>
        <taxon>Brachypodium</taxon>
    </lineage>
</organism>
<dbReference type="EnsemblPlants" id="KQK10980">
    <property type="protein sequence ID" value="KQK10980"/>
    <property type="gene ID" value="BRADI_2g57398v3"/>
</dbReference>
<dbReference type="InParanoid" id="A0A0Q3JET3"/>
<dbReference type="PANTHER" id="PTHR45023:SF4">
    <property type="entry name" value="GLYCINE-RICH PROTEIN-RELATED"/>
    <property type="match status" value="1"/>
</dbReference>
<dbReference type="Proteomes" id="UP000008810">
    <property type="component" value="Chromosome 2"/>
</dbReference>
<feature type="compositionally biased region" description="Basic and acidic residues" evidence="2">
    <location>
        <begin position="58"/>
        <end position="76"/>
    </location>
</feature>
<dbReference type="AlphaFoldDB" id="A0A0Q3JET3"/>
<dbReference type="PANTHER" id="PTHR45023">
    <property type="match status" value="1"/>
</dbReference>
<dbReference type="Gramene" id="KQK10980">
    <property type="protein sequence ID" value="KQK10980"/>
    <property type="gene ID" value="BRADI_2g57398v3"/>
</dbReference>
<name>A0A0Q3JET3_BRADI</name>